<evidence type="ECO:0000313" key="5">
    <source>
        <dbReference type="EMBL" id="CAF3798337.1"/>
    </source>
</evidence>
<comment type="caution">
    <text evidence="3">The sequence shown here is derived from an EMBL/GenBank/DDBJ whole genome shotgun (WGS) entry which is preliminary data.</text>
</comment>
<dbReference type="AlphaFoldDB" id="A0A813WVU4"/>
<dbReference type="EMBL" id="CAJOBE010002088">
    <property type="protein sequence ID" value="CAF3798337.1"/>
    <property type="molecule type" value="Genomic_DNA"/>
</dbReference>
<dbReference type="EMBL" id="CAJNOU010000086">
    <property type="protein sequence ID" value="CAF0856218.1"/>
    <property type="molecule type" value="Genomic_DNA"/>
</dbReference>
<feature type="transmembrane region" description="Helical" evidence="1">
    <location>
        <begin position="14"/>
        <end position="39"/>
    </location>
</feature>
<dbReference type="Proteomes" id="UP000663889">
    <property type="component" value="Unassembled WGS sequence"/>
</dbReference>
<dbReference type="EMBL" id="CAJOAX010000200">
    <property type="protein sequence ID" value="CAF3537854.1"/>
    <property type="molecule type" value="Genomic_DNA"/>
</dbReference>
<reference evidence="3" key="1">
    <citation type="submission" date="2021-02" db="EMBL/GenBank/DDBJ databases">
        <authorList>
            <person name="Nowell W R."/>
        </authorList>
    </citation>
    <scope>NUCLEOTIDE SEQUENCE</scope>
</reference>
<evidence type="ECO:0000313" key="2">
    <source>
        <dbReference type="EMBL" id="CAF0782996.1"/>
    </source>
</evidence>
<name>A0A813WVU4_9BILA</name>
<evidence type="ECO:0000256" key="1">
    <source>
        <dbReference type="SAM" id="Phobius"/>
    </source>
</evidence>
<gene>
    <name evidence="5" type="ORF">FNK824_LOCUS14851</name>
    <name evidence="4" type="ORF">OTI717_LOCUS3651</name>
    <name evidence="2" type="ORF">RFH988_LOCUS3008</name>
    <name evidence="3" type="ORF">SEV965_LOCUS3372</name>
</gene>
<protein>
    <submittedName>
        <fullName evidence="3">Uncharacterized protein</fullName>
    </submittedName>
</protein>
<accession>A0A813WVU4</accession>
<keyword evidence="1" id="KW-1133">Transmembrane helix</keyword>
<dbReference type="EMBL" id="CAJNOO010000069">
    <property type="protein sequence ID" value="CAF0782996.1"/>
    <property type="molecule type" value="Genomic_DNA"/>
</dbReference>
<dbReference type="Proteomes" id="UP000663882">
    <property type="component" value="Unassembled WGS sequence"/>
</dbReference>
<keyword evidence="1" id="KW-0472">Membrane</keyword>
<keyword evidence="1" id="KW-0812">Transmembrane</keyword>
<evidence type="ECO:0000313" key="6">
    <source>
        <dbReference type="Proteomes" id="UP000663889"/>
    </source>
</evidence>
<dbReference type="Proteomes" id="UP000663823">
    <property type="component" value="Unassembled WGS sequence"/>
</dbReference>
<dbReference type="OrthoDB" id="9977101at2759"/>
<evidence type="ECO:0000313" key="3">
    <source>
        <dbReference type="EMBL" id="CAF0856218.1"/>
    </source>
</evidence>
<organism evidence="3 6">
    <name type="scientific">Rotaria sordida</name>
    <dbReference type="NCBI Taxonomy" id="392033"/>
    <lineage>
        <taxon>Eukaryota</taxon>
        <taxon>Metazoa</taxon>
        <taxon>Spiralia</taxon>
        <taxon>Gnathifera</taxon>
        <taxon>Rotifera</taxon>
        <taxon>Eurotatoria</taxon>
        <taxon>Bdelloidea</taxon>
        <taxon>Philodinida</taxon>
        <taxon>Philodinidae</taxon>
        <taxon>Rotaria</taxon>
    </lineage>
</organism>
<dbReference type="Proteomes" id="UP000663874">
    <property type="component" value="Unassembled WGS sequence"/>
</dbReference>
<proteinExistence type="predicted"/>
<evidence type="ECO:0000313" key="4">
    <source>
        <dbReference type="EMBL" id="CAF3537854.1"/>
    </source>
</evidence>
<sequence>MPTIDFTACLSNYWVVWSINGFGSILGLTINMIVSFVFLKHIGNLAKGKPSVPKNRKKDFSMYRNTSPTFDTPVDPWAPDPTMGNIFATSNV</sequence>